<protein>
    <submittedName>
        <fullName evidence="1">Synapse-associated protein</fullName>
    </submittedName>
</protein>
<sequence>MFSILKGQVTSWITSVIHDNEDASIPLNDLNTNNKCSGGSEEDDVTKVEDQEINSDDKENIIQTKVKSLGNLLYSTATELGTKILRTVEENPYFQEFNREQETFVENIEKAQASRVVLPWVGCSDEDAVREVCLSLSNDRRNFLRNPPDGIDFNFDYGSSYPVAVAIMEHDANLAKMRYEMVPKVISEDNFWRNYFYRVSLVCEVNKDAGTVGVDQKESQNEVEEFASAQDINSPDKADLWDKEIEEELQIYEEDCDACIESECMSLEEEMGEILNEFKE</sequence>
<organism evidence="1 2">
    <name type="scientific">Holotrichia oblita</name>
    <name type="common">Chafer beetle</name>
    <dbReference type="NCBI Taxonomy" id="644536"/>
    <lineage>
        <taxon>Eukaryota</taxon>
        <taxon>Metazoa</taxon>
        <taxon>Ecdysozoa</taxon>
        <taxon>Arthropoda</taxon>
        <taxon>Hexapoda</taxon>
        <taxon>Insecta</taxon>
        <taxon>Pterygota</taxon>
        <taxon>Neoptera</taxon>
        <taxon>Endopterygota</taxon>
        <taxon>Coleoptera</taxon>
        <taxon>Polyphaga</taxon>
        <taxon>Scarabaeiformia</taxon>
        <taxon>Scarabaeidae</taxon>
        <taxon>Melolonthinae</taxon>
        <taxon>Holotrichia</taxon>
    </lineage>
</organism>
<dbReference type="Proteomes" id="UP001056778">
    <property type="component" value="Chromosome 2"/>
</dbReference>
<keyword evidence="2" id="KW-1185">Reference proteome</keyword>
<gene>
    <name evidence="1" type="ORF">MML48_2g00007366</name>
</gene>
<name>A0ACB9TIV5_HOLOL</name>
<comment type="caution">
    <text evidence="1">The sequence shown here is derived from an EMBL/GenBank/DDBJ whole genome shotgun (WGS) entry which is preliminary data.</text>
</comment>
<evidence type="ECO:0000313" key="1">
    <source>
        <dbReference type="EMBL" id="KAI4466793.1"/>
    </source>
</evidence>
<accession>A0ACB9TIV5</accession>
<proteinExistence type="predicted"/>
<dbReference type="EMBL" id="CM043016">
    <property type="protein sequence ID" value="KAI4466793.1"/>
    <property type="molecule type" value="Genomic_DNA"/>
</dbReference>
<reference evidence="1" key="1">
    <citation type="submission" date="2022-04" db="EMBL/GenBank/DDBJ databases">
        <title>Chromosome-scale genome assembly of Holotrichia oblita Faldermann.</title>
        <authorList>
            <person name="Rongchong L."/>
        </authorList>
    </citation>
    <scope>NUCLEOTIDE SEQUENCE</scope>
    <source>
        <strain evidence="1">81SQS9</strain>
    </source>
</reference>
<evidence type="ECO:0000313" key="2">
    <source>
        <dbReference type="Proteomes" id="UP001056778"/>
    </source>
</evidence>